<evidence type="ECO:0000259" key="1">
    <source>
        <dbReference type="Pfam" id="PF14291"/>
    </source>
</evidence>
<organism evidence="2 3">
    <name type="scientific">Solanum tuberosum</name>
    <name type="common">Potato</name>
    <dbReference type="NCBI Taxonomy" id="4113"/>
    <lineage>
        <taxon>Eukaryota</taxon>
        <taxon>Viridiplantae</taxon>
        <taxon>Streptophyta</taxon>
        <taxon>Embryophyta</taxon>
        <taxon>Tracheophyta</taxon>
        <taxon>Spermatophyta</taxon>
        <taxon>Magnoliopsida</taxon>
        <taxon>eudicotyledons</taxon>
        <taxon>Gunneridae</taxon>
        <taxon>Pentapetalae</taxon>
        <taxon>asterids</taxon>
        <taxon>lamiids</taxon>
        <taxon>Solanales</taxon>
        <taxon>Solanaceae</taxon>
        <taxon>Solanoideae</taxon>
        <taxon>Solaneae</taxon>
        <taxon>Solanum</taxon>
    </lineage>
</organism>
<accession>A0ABQ7U303</accession>
<dbReference type="PANTHER" id="PTHR45749">
    <property type="match status" value="1"/>
</dbReference>
<sequence length="96" mass="11278">MQQRQSIRAAFDRQSDQIKLEYWTRLNASIDVIRLLLNQGLPLRSHDESESSLNKDIQKELVTEYKIETLKSIMEDLNGDYFALLVDESFDVSRKE</sequence>
<dbReference type="PANTHER" id="PTHR45749:SF34">
    <property type="entry name" value="ZINC FINGER MYM-TYPE PROTEIN 1-LIKE"/>
    <property type="match status" value="1"/>
</dbReference>
<evidence type="ECO:0000313" key="3">
    <source>
        <dbReference type="Proteomes" id="UP000826656"/>
    </source>
</evidence>
<evidence type="ECO:0000313" key="2">
    <source>
        <dbReference type="EMBL" id="KAH0740703.1"/>
    </source>
</evidence>
<name>A0ABQ7U303_SOLTU</name>
<dbReference type="Proteomes" id="UP000826656">
    <property type="component" value="Unassembled WGS sequence"/>
</dbReference>
<reference evidence="2 3" key="1">
    <citation type="journal article" date="2021" name="bioRxiv">
        <title>Chromosome-scale and haplotype-resolved genome assembly of a tetraploid potato cultivar.</title>
        <authorList>
            <person name="Sun H."/>
            <person name="Jiao W.-B."/>
            <person name="Krause K."/>
            <person name="Campoy J.A."/>
            <person name="Goel M."/>
            <person name="Folz-Donahue K."/>
            <person name="Kukat C."/>
            <person name="Huettel B."/>
            <person name="Schneeberger K."/>
        </authorList>
    </citation>
    <scope>NUCLEOTIDE SEQUENCE [LARGE SCALE GENOMIC DNA]</scope>
    <source>
        <strain evidence="2">SolTubOtavaFocal</strain>
        <tissue evidence="2">Leaves</tissue>
    </source>
</reference>
<protein>
    <recommendedName>
        <fullName evidence="1">DUF4371 domain-containing protein</fullName>
    </recommendedName>
</protein>
<dbReference type="InterPro" id="IPR025398">
    <property type="entry name" value="DUF4371"/>
</dbReference>
<keyword evidence="3" id="KW-1185">Reference proteome</keyword>
<dbReference type="EMBL" id="JAIVGD010000026">
    <property type="protein sequence ID" value="KAH0740703.1"/>
    <property type="molecule type" value="Genomic_DNA"/>
</dbReference>
<proteinExistence type="predicted"/>
<feature type="domain" description="DUF4371" evidence="1">
    <location>
        <begin position="1"/>
        <end position="55"/>
    </location>
</feature>
<dbReference type="Pfam" id="PF14291">
    <property type="entry name" value="DUF4371"/>
    <property type="match status" value="1"/>
</dbReference>
<comment type="caution">
    <text evidence="2">The sequence shown here is derived from an EMBL/GenBank/DDBJ whole genome shotgun (WGS) entry which is preliminary data.</text>
</comment>
<gene>
    <name evidence="2" type="ORF">KY290_033746</name>
</gene>